<comment type="caution">
    <text evidence="2">The sequence shown here is derived from an EMBL/GenBank/DDBJ whole genome shotgun (WGS) entry which is preliminary data.</text>
</comment>
<dbReference type="AlphaFoldDB" id="H1SC85"/>
<dbReference type="InterPro" id="IPR004879">
    <property type="entry name" value="Ssp411-like_TRX"/>
</dbReference>
<dbReference type="CDD" id="cd02955">
    <property type="entry name" value="SSP411"/>
    <property type="match status" value="1"/>
</dbReference>
<dbReference type="OrthoDB" id="9762614at2"/>
<name>H1SC85_9BURK</name>
<dbReference type="SUPFAM" id="SSF48208">
    <property type="entry name" value="Six-hairpin glycosidases"/>
    <property type="match status" value="1"/>
</dbReference>
<dbReference type="Pfam" id="PF03190">
    <property type="entry name" value="Thioredox_DsbH"/>
    <property type="match status" value="1"/>
</dbReference>
<dbReference type="Proteomes" id="UP000005808">
    <property type="component" value="Unassembled WGS sequence"/>
</dbReference>
<evidence type="ECO:0000259" key="1">
    <source>
        <dbReference type="Pfam" id="PF03190"/>
    </source>
</evidence>
<dbReference type="InterPro" id="IPR036249">
    <property type="entry name" value="Thioredoxin-like_sf"/>
</dbReference>
<evidence type="ECO:0000313" key="2">
    <source>
        <dbReference type="EMBL" id="EHP39863.1"/>
    </source>
</evidence>
<dbReference type="SUPFAM" id="SSF52833">
    <property type="entry name" value="Thioredoxin-like"/>
    <property type="match status" value="1"/>
</dbReference>
<dbReference type="PANTHER" id="PTHR42899">
    <property type="entry name" value="SPERMATOGENESIS-ASSOCIATED PROTEIN 20"/>
    <property type="match status" value="1"/>
</dbReference>
<evidence type="ECO:0000313" key="3">
    <source>
        <dbReference type="Proteomes" id="UP000005808"/>
    </source>
</evidence>
<dbReference type="InterPro" id="IPR024705">
    <property type="entry name" value="Ssp411"/>
</dbReference>
<dbReference type="Gene3D" id="3.40.30.10">
    <property type="entry name" value="Glutaredoxin"/>
    <property type="match status" value="1"/>
</dbReference>
<gene>
    <name evidence="2" type="ORF">OR16_29084</name>
</gene>
<dbReference type="GO" id="GO:0005975">
    <property type="term" value="P:carbohydrate metabolic process"/>
    <property type="evidence" value="ECO:0007669"/>
    <property type="project" value="InterPro"/>
</dbReference>
<accession>H1SC85</accession>
<feature type="domain" description="Spermatogenesis-associated protein 20-like TRX" evidence="1">
    <location>
        <begin position="2"/>
        <end position="158"/>
    </location>
</feature>
<organism evidence="2 3">
    <name type="scientific">Cupriavidus basilensis OR16</name>
    <dbReference type="NCBI Taxonomy" id="1127483"/>
    <lineage>
        <taxon>Bacteria</taxon>
        <taxon>Pseudomonadati</taxon>
        <taxon>Pseudomonadota</taxon>
        <taxon>Betaproteobacteria</taxon>
        <taxon>Burkholderiales</taxon>
        <taxon>Burkholderiaceae</taxon>
        <taxon>Cupriavidus</taxon>
    </lineage>
</organism>
<dbReference type="InterPro" id="IPR008928">
    <property type="entry name" value="6-hairpin_glycosidase_sf"/>
</dbReference>
<sequence length="683" mass="75454">MTNRLATETSPYLRQHAANPVDWYPWSEAAFRRAREDDKPVLLSVGYAACHWCHVMAHESFENPRIAGLMNARFISIKVDRQERPDIDDIYQKVPLMMGQGGGWPLTVFLTPQGEPFFGGTYFPPDDRYGRPGFVRVLLSLSEAWTHRRGELRDMIEQFRLGFRQLDLVDLGREAAEVEDLPAQTARALAQDTDPTHGGLGGAPKFPNASGYDLVLRICQRTGEPVLLAALERTLDGMAAGGIHDQLGGGFARYSVDERWAVPHFEKMLYDNGQLVTLYADAYRLTGKPAWRRVFEEAIAYIVRDMTHPDGCFYAGEDADSEGEEGRFYVWTPAEVRAVLGASEGALACRAYGVTDGGNFARGTSVLNRAATLDPFDEARLEDWRGRLFAARARRARPARDDNILTGWNGLMIQGLCAAYQATGCPPHLAAARRAASAIQEKLTMPDGGVYRAWKDGTAKVPGFLEDYALLANALIDLYESCFDKRYLDRAVELVALILDKFRDDGLYFTPRDGEPLVHRPRAPHDSAWPSGISTSVFAFLRLHALTGRDVYRDLAEDEFRRYRAAAAAAPAGFVHLLAARDFAQRGPFEIILAGDKAAAAGLVQSVHRAYLPARVLAFAEDVPIGHGRRPVKGRPAAYVCRHRTCAAPVTSGKALLERCASWSGAPVASTRHAGASFPEQDR</sequence>
<dbReference type="EMBL" id="AHJE01000081">
    <property type="protein sequence ID" value="EHP39863.1"/>
    <property type="molecule type" value="Genomic_DNA"/>
</dbReference>
<protein>
    <recommendedName>
        <fullName evidence="1">Spermatogenesis-associated protein 20-like TRX domain-containing protein</fullName>
    </recommendedName>
</protein>
<dbReference type="Gene3D" id="1.50.10.20">
    <property type="match status" value="1"/>
</dbReference>
<dbReference type="RefSeq" id="WP_006161435.1">
    <property type="nucleotide sequence ID" value="NZ_AHJE01000081.1"/>
</dbReference>
<reference evidence="2 3" key="1">
    <citation type="journal article" date="2012" name="J. Bacteriol.">
        <title>De Novo Genome Project of Cupriavidus basilensis OR16.</title>
        <authorList>
            <person name="Cserhati M."/>
            <person name="Kriszt B."/>
            <person name="Szoboszlay S."/>
            <person name="Toth A."/>
            <person name="Szabo I."/>
            <person name="Tancsics A."/>
            <person name="Nagy I."/>
            <person name="Horvath B."/>
            <person name="Nagy I."/>
            <person name="Kukolya J."/>
        </authorList>
    </citation>
    <scope>NUCLEOTIDE SEQUENCE [LARGE SCALE GENOMIC DNA]</scope>
    <source>
        <strain evidence="2 3">OR16</strain>
    </source>
</reference>
<dbReference type="PIRSF" id="PIRSF006402">
    <property type="entry name" value="UCP006402_thioredoxin"/>
    <property type="match status" value="1"/>
</dbReference>
<dbReference type="PANTHER" id="PTHR42899:SF1">
    <property type="entry name" value="SPERMATOGENESIS-ASSOCIATED PROTEIN 20"/>
    <property type="match status" value="1"/>
</dbReference>
<proteinExistence type="predicted"/>
<dbReference type="PATRIC" id="fig|1127483.3.peg.5806"/>